<sequence length="127" mass="14298">MSSINILIIFIYFIFVLFQLNSSQQCSKHSEVCNDNDKKCCKALNCKNTKMPNTLFEFTCLYGDCVKEGNTCDYKKGQLCCYGYHCYEGKCVECKLNGSPCNGVVECCSGNVIHTETNKIECAAYDK</sequence>
<proteinExistence type="predicted"/>
<dbReference type="Proteomes" id="UP000887560">
    <property type="component" value="Unplaced"/>
</dbReference>
<organism evidence="2 3">
    <name type="scientific">Meloidogyne floridensis</name>
    <dbReference type="NCBI Taxonomy" id="298350"/>
    <lineage>
        <taxon>Eukaryota</taxon>
        <taxon>Metazoa</taxon>
        <taxon>Ecdysozoa</taxon>
        <taxon>Nematoda</taxon>
        <taxon>Chromadorea</taxon>
        <taxon>Rhabditida</taxon>
        <taxon>Tylenchina</taxon>
        <taxon>Tylenchomorpha</taxon>
        <taxon>Tylenchoidea</taxon>
        <taxon>Meloidogynidae</taxon>
        <taxon>Meloidogyninae</taxon>
        <taxon>Meloidogyne</taxon>
    </lineage>
</organism>
<evidence type="ECO:0000256" key="1">
    <source>
        <dbReference type="SAM" id="SignalP"/>
    </source>
</evidence>
<feature type="chain" id="PRO_5037317872" evidence="1">
    <location>
        <begin position="24"/>
        <end position="127"/>
    </location>
</feature>
<evidence type="ECO:0000313" key="3">
    <source>
        <dbReference type="WBParaSite" id="scf7180000417255.g1069"/>
    </source>
</evidence>
<dbReference type="WBParaSite" id="scf7180000417255.g1069">
    <property type="protein sequence ID" value="scf7180000417255.g1069"/>
    <property type="gene ID" value="scf7180000417255.g1069"/>
</dbReference>
<keyword evidence="1" id="KW-0732">Signal</keyword>
<keyword evidence="2" id="KW-1185">Reference proteome</keyword>
<evidence type="ECO:0000313" key="2">
    <source>
        <dbReference type="Proteomes" id="UP000887560"/>
    </source>
</evidence>
<feature type="signal peptide" evidence="1">
    <location>
        <begin position="1"/>
        <end position="23"/>
    </location>
</feature>
<protein>
    <submittedName>
        <fullName evidence="3">Uncharacterized protein</fullName>
    </submittedName>
</protein>
<accession>A0A915NHL9</accession>
<dbReference type="AlphaFoldDB" id="A0A915NHL9"/>
<name>A0A915NHL9_9BILA</name>
<reference evidence="3" key="1">
    <citation type="submission" date="2022-11" db="UniProtKB">
        <authorList>
            <consortium name="WormBaseParasite"/>
        </authorList>
    </citation>
    <scope>IDENTIFICATION</scope>
</reference>